<feature type="region of interest" description="Disordered" evidence="1">
    <location>
        <begin position="41"/>
        <end position="71"/>
    </location>
</feature>
<evidence type="ECO:0008006" key="4">
    <source>
        <dbReference type="Google" id="ProtNLM"/>
    </source>
</evidence>
<evidence type="ECO:0000256" key="1">
    <source>
        <dbReference type="SAM" id="MobiDB-lite"/>
    </source>
</evidence>
<organism evidence="2 3">
    <name type="scientific">Trematosphaeria pertusa</name>
    <dbReference type="NCBI Taxonomy" id="390896"/>
    <lineage>
        <taxon>Eukaryota</taxon>
        <taxon>Fungi</taxon>
        <taxon>Dikarya</taxon>
        <taxon>Ascomycota</taxon>
        <taxon>Pezizomycotina</taxon>
        <taxon>Dothideomycetes</taxon>
        <taxon>Pleosporomycetidae</taxon>
        <taxon>Pleosporales</taxon>
        <taxon>Massarineae</taxon>
        <taxon>Trematosphaeriaceae</taxon>
        <taxon>Trematosphaeria</taxon>
    </lineage>
</organism>
<sequence length="491" mass="56922">MLNILLLLLGAAFVASSAFLFLFKQGRRDVILHRIHIRRRRASGSNTPPRSLSPGKKQPEDIPTPDYSDAFPPSRRFTLAEIPGLASKLDKTKEKLVAPPEKKECVPFTTEIRDAKDTMFVPCDFSVAEIKALGDFPDYAILSGVPLPQPYPEFDIKKAKPRPYRPFRWAYHQTMSLTKLEPDWWLELEDTYEQRIKQRQDLFAKHGKAVLDALPGSELACKELMEMALQFLCARYPQYFRLDKEKMVFYNGILNTESDLKNTPPLHVLLNNVPEDFAITLRDPETGYYSFRAGMICSALGWNVATKIGLNLAEIHKPIPDYKEKMQFSMDRYFTKKPTDKAIQRGSWGLEVDQPLYMPPGDPHEKYRDVQMADLVLSRCNLRVDWQTLRRLPLSAAIVFNFKALFTPVEAFRDEPYIPALILKILNEGKKNLMEYKNTWHTEHVVKPALEQYAREQVEKGWVPKDWEPHTLDDSPYFPGWEEKWHREQGF</sequence>
<accession>A0A6A6IE08</accession>
<dbReference type="Proteomes" id="UP000800094">
    <property type="component" value="Unassembled WGS sequence"/>
</dbReference>
<dbReference type="EMBL" id="ML987196">
    <property type="protein sequence ID" value="KAF2248429.1"/>
    <property type="molecule type" value="Genomic_DNA"/>
</dbReference>
<dbReference type="AlphaFoldDB" id="A0A6A6IE08"/>
<dbReference type="InterPro" id="IPR021848">
    <property type="entry name" value="HODM_asu-like"/>
</dbReference>
<evidence type="ECO:0000313" key="3">
    <source>
        <dbReference type="Proteomes" id="UP000800094"/>
    </source>
</evidence>
<dbReference type="RefSeq" id="XP_033683433.1">
    <property type="nucleotide sequence ID" value="XM_033822222.1"/>
</dbReference>
<protein>
    <recommendedName>
        <fullName evidence="4">HRQ family protein</fullName>
    </recommendedName>
</protein>
<name>A0A6A6IE08_9PLEO</name>
<dbReference type="GeneID" id="54575552"/>
<proteinExistence type="predicted"/>
<reference evidence="2" key="1">
    <citation type="journal article" date="2020" name="Stud. Mycol.">
        <title>101 Dothideomycetes genomes: a test case for predicting lifestyles and emergence of pathogens.</title>
        <authorList>
            <person name="Haridas S."/>
            <person name="Albert R."/>
            <person name="Binder M."/>
            <person name="Bloem J."/>
            <person name="Labutti K."/>
            <person name="Salamov A."/>
            <person name="Andreopoulos B."/>
            <person name="Baker S."/>
            <person name="Barry K."/>
            <person name="Bills G."/>
            <person name="Bluhm B."/>
            <person name="Cannon C."/>
            <person name="Castanera R."/>
            <person name="Culley D."/>
            <person name="Daum C."/>
            <person name="Ezra D."/>
            <person name="Gonzalez J."/>
            <person name="Henrissat B."/>
            <person name="Kuo A."/>
            <person name="Liang C."/>
            <person name="Lipzen A."/>
            <person name="Lutzoni F."/>
            <person name="Magnuson J."/>
            <person name="Mondo S."/>
            <person name="Nolan M."/>
            <person name="Ohm R."/>
            <person name="Pangilinan J."/>
            <person name="Park H.-J."/>
            <person name="Ramirez L."/>
            <person name="Alfaro M."/>
            <person name="Sun H."/>
            <person name="Tritt A."/>
            <person name="Yoshinaga Y."/>
            <person name="Zwiers L.-H."/>
            <person name="Turgeon B."/>
            <person name="Goodwin S."/>
            <person name="Spatafora J."/>
            <person name="Crous P."/>
            <person name="Grigoriev I."/>
        </authorList>
    </citation>
    <scope>NUCLEOTIDE SEQUENCE</scope>
    <source>
        <strain evidence="2">CBS 122368</strain>
    </source>
</reference>
<dbReference type="OrthoDB" id="5043642at2759"/>
<gene>
    <name evidence="2" type="ORF">BU26DRAFT_333985</name>
</gene>
<evidence type="ECO:0000313" key="2">
    <source>
        <dbReference type="EMBL" id="KAF2248429.1"/>
    </source>
</evidence>
<keyword evidence="3" id="KW-1185">Reference proteome</keyword>
<dbReference type="Pfam" id="PF11927">
    <property type="entry name" value="HODM_asu-like"/>
    <property type="match status" value="1"/>
</dbReference>